<dbReference type="OrthoDB" id="2019572at2759"/>
<keyword evidence="3" id="KW-1185">Reference proteome</keyword>
<sequence>MFLLLQLSGFDRAPIFRRKSETKHISCGRVLAGDEMYIKNITLKRIKLQNRELNMSCSEIKARILPPKGLKNLMFGVAYARIVYEVLVFFYSKNIWYVIRNSERRKQVRTSSEKEYAEIIHYNFEISKADTTGECSEIIPVSVPTTMLGAVLLLEITFCFLAN</sequence>
<dbReference type="AlphaFoldDB" id="A0A3P6QZK7"/>
<accession>A0A3P6QZK7</accession>
<name>A0A3P6QZK7_CYLGO</name>
<dbReference type="Proteomes" id="UP000271889">
    <property type="component" value="Unassembled WGS sequence"/>
</dbReference>
<keyword evidence="1" id="KW-0812">Transmembrane</keyword>
<gene>
    <name evidence="2" type="ORF">CGOC_LOCUS2997</name>
</gene>
<reference evidence="2 3" key="1">
    <citation type="submission" date="2018-11" db="EMBL/GenBank/DDBJ databases">
        <authorList>
            <consortium name="Pathogen Informatics"/>
        </authorList>
    </citation>
    <scope>NUCLEOTIDE SEQUENCE [LARGE SCALE GENOMIC DNA]</scope>
</reference>
<evidence type="ECO:0000256" key="1">
    <source>
        <dbReference type="SAM" id="Phobius"/>
    </source>
</evidence>
<protein>
    <submittedName>
        <fullName evidence="2">Uncharacterized protein</fullName>
    </submittedName>
</protein>
<evidence type="ECO:0000313" key="3">
    <source>
        <dbReference type="Proteomes" id="UP000271889"/>
    </source>
</evidence>
<dbReference type="PANTHER" id="PTHR46671:SF7">
    <property type="entry name" value="CORE-2_I-BRANCHING ENZYME"/>
    <property type="match status" value="1"/>
</dbReference>
<dbReference type="EMBL" id="UYRV01007194">
    <property type="protein sequence ID" value="VDK54369.1"/>
    <property type="molecule type" value="Genomic_DNA"/>
</dbReference>
<feature type="transmembrane region" description="Helical" evidence="1">
    <location>
        <begin position="78"/>
        <end position="99"/>
    </location>
</feature>
<proteinExistence type="predicted"/>
<evidence type="ECO:0000313" key="2">
    <source>
        <dbReference type="EMBL" id="VDK54369.1"/>
    </source>
</evidence>
<organism evidence="2 3">
    <name type="scientific">Cylicostephanus goldi</name>
    <name type="common">Nematode worm</name>
    <dbReference type="NCBI Taxonomy" id="71465"/>
    <lineage>
        <taxon>Eukaryota</taxon>
        <taxon>Metazoa</taxon>
        <taxon>Ecdysozoa</taxon>
        <taxon>Nematoda</taxon>
        <taxon>Chromadorea</taxon>
        <taxon>Rhabditida</taxon>
        <taxon>Rhabditina</taxon>
        <taxon>Rhabditomorpha</taxon>
        <taxon>Strongyloidea</taxon>
        <taxon>Strongylidae</taxon>
        <taxon>Cylicostephanus</taxon>
    </lineage>
</organism>
<dbReference type="PANTHER" id="PTHR46671">
    <property type="entry name" value="PROTEIN CBG11221"/>
    <property type="match status" value="1"/>
</dbReference>
<keyword evidence="1" id="KW-0472">Membrane</keyword>
<keyword evidence="1" id="KW-1133">Transmembrane helix</keyword>